<keyword evidence="2" id="KW-1185">Reference proteome</keyword>
<evidence type="ECO:0000313" key="2">
    <source>
        <dbReference type="Proteomes" id="UP001341840"/>
    </source>
</evidence>
<proteinExistence type="predicted"/>
<evidence type="ECO:0000313" key="1">
    <source>
        <dbReference type="EMBL" id="MED6153512.1"/>
    </source>
</evidence>
<feature type="non-terminal residue" evidence="1">
    <location>
        <position position="1"/>
    </location>
</feature>
<reference evidence="1 2" key="1">
    <citation type="journal article" date="2023" name="Plants (Basel)">
        <title>Bridging the Gap: Combining Genomics and Transcriptomics Approaches to Understand Stylosanthes scabra, an Orphan Legume from the Brazilian Caatinga.</title>
        <authorList>
            <person name="Ferreira-Neto J.R.C."/>
            <person name="da Silva M.D."/>
            <person name="Binneck E."/>
            <person name="de Melo N.F."/>
            <person name="da Silva R.H."/>
            <person name="de Melo A.L.T.M."/>
            <person name="Pandolfi V."/>
            <person name="Bustamante F.O."/>
            <person name="Brasileiro-Vidal A.C."/>
            <person name="Benko-Iseppon A.M."/>
        </authorList>
    </citation>
    <scope>NUCLEOTIDE SEQUENCE [LARGE SCALE GENOMIC DNA]</scope>
    <source>
        <tissue evidence="1">Leaves</tissue>
    </source>
</reference>
<dbReference type="EMBL" id="JASCZI010093817">
    <property type="protein sequence ID" value="MED6153512.1"/>
    <property type="molecule type" value="Genomic_DNA"/>
</dbReference>
<dbReference type="Gene3D" id="3.40.395.10">
    <property type="entry name" value="Adenoviral Proteinase, Chain A"/>
    <property type="match status" value="1"/>
</dbReference>
<accession>A0ABU6TXD7</accession>
<evidence type="ECO:0008006" key="3">
    <source>
        <dbReference type="Google" id="ProtNLM"/>
    </source>
</evidence>
<comment type="caution">
    <text evidence="1">The sequence shown here is derived from an EMBL/GenBank/DDBJ whole genome shotgun (WGS) entry which is preliminary data.</text>
</comment>
<sequence length="154" mass="18444">SEEDKDGHVHWYLVVVDHLDGEFILLDPLPTEKQFKRKRNARELAMLEDRYYYEFETIPNLTTEDFHFRKTECLPKLDIESNDSSLWIASWMIGRYDNNDFDIKVDDEARMKIVVSLVLKDHNIINQTIKTKTIKNLEQQDEDHDFDCHYAYQS</sequence>
<name>A0ABU6TXD7_9FABA</name>
<dbReference type="Proteomes" id="UP001341840">
    <property type="component" value="Unassembled WGS sequence"/>
</dbReference>
<gene>
    <name evidence="1" type="ORF">PIB30_102663</name>
</gene>
<organism evidence="1 2">
    <name type="scientific">Stylosanthes scabra</name>
    <dbReference type="NCBI Taxonomy" id="79078"/>
    <lineage>
        <taxon>Eukaryota</taxon>
        <taxon>Viridiplantae</taxon>
        <taxon>Streptophyta</taxon>
        <taxon>Embryophyta</taxon>
        <taxon>Tracheophyta</taxon>
        <taxon>Spermatophyta</taxon>
        <taxon>Magnoliopsida</taxon>
        <taxon>eudicotyledons</taxon>
        <taxon>Gunneridae</taxon>
        <taxon>Pentapetalae</taxon>
        <taxon>rosids</taxon>
        <taxon>fabids</taxon>
        <taxon>Fabales</taxon>
        <taxon>Fabaceae</taxon>
        <taxon>Papilionoideae</taxon>
        <taxon>50 kb inversion clade</taxon>
        <taxon>dalbergioids sensu lato</taxon>
        <taxon>Dalbergieae</taxon>
        <taxon>Pterocarpus clade</taxon>
        <taxon>Stylosanthes</taxon>
    </lineage>
</organism>
<protein>
    <recommendedName>
        <fullName evidence="3">Ubiquitin-like protease family profile domain-containing protein</fullName>
    </recommendedName>
</protein>
<dbReference type="InterPro" id="IPR038765">
    <property type="entry name" value="Papain-like_cys_pep_sf"/>
</dbReference>
<dbReference type="SUPFAM" id="SSF54001">
    <property type="entry name" value="Cysteine proteinases"/>
    <property type="match status" value="1"/>
</dbReference>